<protein>
    <submittedName>
        <fullName evidence="8">Cytochrome P450</fullName>
    </submittedName>
</protein>
<dbReference type="GO" id="GO:0016705">
    <property type="term" value="F:oxidoreductase activity, acting on paired donors, with incorporation or reduction of molecular oxygen"/>
    <property type="evidence" value="ECO:0007669"/>
    <property type="project" value="InterPro"/>
</dbReference>
<evidence type="ECO:0000256" key="2">
    <source>
        <dbReference type="ARBA" id="ARBA00010617"/>
    </source>
</evidence>
<dbReference type="PROSITE" id="PS00086">
    <property type="entry name" value="CYTOCHROME_P450"/>
    <property type="match status" value="1"/>
</dbReference>
<dbReference type="PANTHER" id="PTHR24305">
    <property type="entry name" value="CYTOCHROME P450"/>
    <property type="match status" value="1"/>
</dbReference>
<dbReference type="GO" id="GO:0020037">
    <property type="term" value="F:heme binding"/>
    <property type="evidence" value="ECO:0007669"/>
    <property type="project" value="InterPro"/>
</dbReference>
<dbReference type="Pfam" id="PF00067">
    <property type="entry name" value="p450"/>
    <property type="match status" value="1"/>
</dbReference>
<comment type="similarity">
    <text evidence="2 6">Belongs to the cytochrome P450 family.</text>
</comment>
<evidence type="ECO:0000313" key="8">
    <source>
        <dbReference type="EMBL" id="KAF2713976.1"/>
    </source>
</evidence>
<evidence type="ECO:0000256" key="3">
    <source>
        <dbReference type="ARBA" id="ARBA00022723"/>
    </source>
</evidence>
<evidence type="ECO:0000256" key="5">
    <source>
        <dbReference type="PIRSR" id="PIRSR602403-1"/>
    </source>
</evidence>
<dbReference type="PRINTS" id="PR00385">
    <property type="entry name" value="P450"/>
</dbReference>
<dbReference type="AlphaFoldDB" id="A0A6G1KM60"/>
<keyword evidence="7" id="KW-1133">Transmembrane helix</keyword>
<evidence type="ECO:0000256" key="4">
    <source>
        <dbReference type="ARBA" id="ARBA00023004"/>
    </source>
</evidence>
<keyword evidence="6" id="KW-0560">Oxidoreductase</keyword>
<dbReference type="OrthoDB" id="3934656at2759"/>
<sequence>MPQSIFIVLTLFVPVFSILIHRLFIHPLSKVPGPKLAGVTSLWLAWHMRKGKNSVWQPGLHKKYGNVVRIAPNEVLLQGKEEARSIYGAGSPYVKGPWYQVCAAPDARLKGNDRFDLLTEMNKEQYRNQRRAIGPAYSIAGIEKHAKILDEYLDVYMQRMRGLQGQWVDLTDWIHIFALDALSLITLGTSPGYTEKGNDGGNMVASDLHWAYFTVIGNFPRLVELTQYFPKLNNYLMMPVSLAAGLKVPVGLPIFGFAVPNIVQRMGQVESARKAELPADRPGFEMKTYGKEKALPTRTSDEEVSTKDDEVVKKEEDLLASLLSDHITKTEKLPPSWVLHIALTNFGAGHDTLTITISACIYHLVSNPEKLKRLKGELKDADITPQTTYTETVNRVPYTLACSKEAMRLTPPLGIHLQRLVPASGASFSSHYLPPGTRVGINLWALHYSPSIFPDPDTFNPDRWIGDGSEECKRKIGDMDACWLSFGGGSRSCPGQHLARVLTVKFLVAMFGVGGLDVEVRGTPWFKAWFSCHMGGIGVKFREPVDRGR</sequence>
<dbReference type="PRINTS" id="PR00465">
    <property type="entry name" value="EP450IV"/>
</dbReference>
<keyword evidence="7" id="KW-0812">Transmembrane</keyword>
<accession>A0A6G1KM60</accession>
<evidence type="ECO:0000256" key="1">
    <source>
        <dbReference type="ARBA" id="ARBA00001971"/>
    </source>
</evidence>
<dbReference type="InterPro" id="IPR002403">
    <property type="entry name" value="Cyt_P450_E_grp-IV"/>
</dbReference>
<keyword evidence="4 5" id="KW-0408">Iron</keyword>
<keyword evidence="9" id="KW-1185">Reference proteome</keyword>
<dbReference type="SUPFAM" id="SSF48264">
    <property type="entry name" value="Cytochrome P450"/>
    <property type="match status" value="1"/>
</dbReference>
<organism evidence="8 9">
    <name type="scientific">Pleomassaria siparia CBS 279.74</name>
    <dbReference type="NCBI Taxonomy" id="1314801"/>
    <lineage>
        <taxon>Eukaryota</taxon>
        <taxon>Fungi</taxon>
        <taxon>Dikarya</taxon>
        <taxon>Ascomycota</taxon>
        <taxon>Pezizomycotina</taxon>
        <taxon>Dothideomycetes</taxon>
        <taxon>Pleosporomycetidae</taxon>
        <taxon>Pleosporales</taxon>
        <taxon>Pleomassariaceae</taxon>
        <taxon>Pleomassaria</taxon>
    </lineage>
</organism>
<dbReference type="Proteomes" id="UP000799428">
    <property type="component" value="Unassembled WGS sequence"/>
</dbReference>
<dbReference type="InterPro" id="IPR001128">
    <property type="entry name" value="Cyt_P450"/>
</dbReference>
<feature type="binding site" description="axial binding residue" evidence="5">
    <location>
        <position position="493"/>
    </location>
    <ligand>
        <name>heme</name>
        <dbReference type="ChEBI" id="CHEBI:30413"/>
    </ligand>
    <ligandPart>
        <name>Fe</name>
        <dbReference type="ChEBI" id="CHEBI:18248"/>
    </ligandPart>
</feature>
<dbReference type="GO" id="GO:0005506">
    <property type="term" value="F:iron ion binding"/>
    <property type="evidence" value="ECO:0007669"/>
    <property type="project" value="InterPro"/>
</dbReference>
<dbReference type="InterPro" id="IPR036396">
    <property type="entry name" value="Cyt_P450_sf"/>
</dbReference>
<reference evidence="8" key="1">
    <citation type="journal article" date="2020" name="Stud. Mycol.">
        <title>101 Dothideomycetes genomes: a test case for predicting lifestyles and emergence of pathogens.</title>
        <authorList>
            <person name="Haridas S."/>
            <person name="Albert R."/>
            <person name="Binder M."/>
            <person name="Bloem J."/>
            <person name="Labutti K."/>
            <person name="Salamov A."/>
            <person name="Andreopoulos B."/>
            <person name="Baker S."/>
            <person name="Barry K."/>
            <person name="Bills G."/>
            <person name="Bluhm B."/>
            <person name="Cannon C."/>
            <person name="Castanera R."/>
            <person name="Culley D."/>
            <person name="Daum C."/>
            <person name="Ezra D."/>
            <person name="Gonzalez J."/>
            <person name="Henrissat B."/>
            <person name="Kuo A."/>
            <person name="Liang C."/>
            <person name="Lipzen A."/>
            <person name="Lutzoni F."/>
            <person name="Magnuson J."/>
            <person name="Mondo S."/>
            <person name="Nolan M."/>
            <person name="Ohm R."/>
            <person name="Pangilinan J."/>
            <person name="Park H.-J."/>
            <person name="Ramirez L."/>
            <person name="Alfaro M."/>
            <person name="Sun H."/>
            <person name="Tritt A."/>
            <person name="Yoshinaga Y."/>
            <person name="Zwiers L.-H."/>
            <person name="Turgeon B."/>
            <person name="Goodwin S."/>
            <person name="Spatafora J."/>
            <person name="Crous P."/>
            <person name="Grigoriev I."/>
        </authorList>
    </citation>
    <scope>NUCLEOTIDE SEQUENCE</scope>
    <source>
        <strain evidence="8">CBS 279.74</strain>
    </source>
</reference>
<gene>
    <name evidence="8" type="ORF">K504DRAFT_462437</name>
</gene>
<dbReference type="InterPro" id="IPR050121">
    <property type="entry name" value="Cytochrome_P450_monoxygenase"/>
</dbReference>
<keyword evidence="6" id="KW-0503">Monooxygenase</keyword>
<keyword evidence="3 5" id="KW-0479">Metal-binding</keyword>
<dbReference type="InterPro" id="IPR017972">
    <property type="entry name" value="Cyt_P450_CS"/>
</dbReference>
<keyword evidence="7" id="KW-0472">Membrane</keyword>
<feature type="transmembrane region" description="Helical" evidence="7">
    <location>
        <begin position="6"/>
        <end position="25"/>
    </location>
</feature>
<name>A0A6G1KM60_9PLEO</name>
<dbReference type="GO" id="GO:0004497">
    <property type="term" value="F:monooxygenase activity"/>
    <property type="evidence" value="ECO:0007669"/>
    <property type="project" value="UniProtKB-KW"/>
</dbReference>
<keyword evidence="5 6" id="KW-0349">Heme</keyword>
<proteinExistence type="inferred from homology"/>
<evidence type="ECO:0000256" key="7">
    <source>
        <dbReference type="SAM" id="Phobius"/>
    </source>
</evidence>
<evidence type="ECO:0000256" key="6">
    <source>
        <dbReference type="RuleBase" id="RU000461"/>
    </source>
</evidence>
<comment type="cofactor">
    <cofactor evidence="1 5">
        <name>heme</name>
        <dbReference type="ChEBI" id="CHEBI:30413"/>
    </cofactor>
</comment>
<dbReference type="Gene3D" id="1.10.630.10">
    <property type="entry name" value="Cytochrome P450"/>
    <property type="match status" value="1"/>
</dbReference>
<evidence type="ECO:0000313" key="9">
    <source>
        <dbReference type="Proteomes" id="UP000799428"/>
    </source>
</evidence>
<dbReference type="EMBL" id="MU005765">
    <property type="protein sequence ID" value="KAF2713976.1"/>
    <property type="molecule type" value="Genomic_DNA"/>
</dbReference>
<dbReference type="PANTHER" id="PTHR24305:SF232">
    <property type="entry name" value="P450, PUTATIVE (EUROFUNG)-RELATED"/>
    <property type="match status" value="1"/>
</dbReference>